<name>A0AAV2P110_9HYME</name>
<dbReference type="Proteomes" id="UP001497644">
    <property type="component" value="Chromosome 6"/>
</dbReference>
<accession>A0AAV2P110</accession>
<feature type="region of interest" description="Disordered" evidence="1">
    <location>
        <begin position="74"/>
        <end position="133"/>
    </location>
</feature>
<protein>
    <submittedName>
        <fullName evidence="2">Uncharacterized protein</fullName>
    </submittedName>
</protein>
<evidence type="ECO:0000313" key="2">
    <source>
        <dbReference type="EMBL" id="CAL1685638.1"/>
    </source>
</evidence>
<dbReference type="AlphaFoldDB" id="A0AAV2P110"/>
<proteinExistence type="predicted"/>
<evidence type="ECO:0000256" key="1">
    <source>
        <dbReference type="SAM" id="MobiDB-lite"/>
    </source>
</evidence>
<organism evidence="2 3">
    <name type="scientific">Lasius platythorax</name>
    <dbReference type="NCBI Taxonomy" id="488582"/>
    <lineage>
        <taxon>Eukaryota</taxon>
        <taxon>Metazoa</taxon>
        <taxon>Ecdysozoa</taxon>
        <taxon>Arthropoda</taxon>
        <taxon>Hexapoda</taxon>
        <taxon>Insecta</taxon>
        <taxon>Pterygota</taxon>
        <taxon>Neoptera</taxon>
        <taxon>Endopterygota</taxon>
        <taxon>Hymenoptera</taxon>
        <taxon>Apocrita</taxon>
        <taxon>Aculeata</taxon>
        <taxon>Formicoidea</taxon>
        <taxon>Formicidae</taxon>
        <taxon>Formicinae</taxon>
        <taxon>Lasius</taxon>
        <taxon>Lasius</taxon>
    </lineage>
</organism>
<sequence>MSIGVGENCPSKRSTRRQTLTVTATRMPRRGLPYVNRGDDPLSLQHAGQVDHSAYLSHLPRIIKIFLLHGPRNIQKNHDEKSKYGEDGGSKSRREQWDNERDEEKVADIKRKQSRCDLTRTRPGPYVKDAPSALRIVEEDDGWNL</sequence>
<keyword evidence="3" id="KW-1185">Reference proteome</keyword>
<dbReference type="EMBL" id="OZ034829">
    <property type="protein sequence ID" value="CAL1685638.1"/>
    <property type="molecule type" value="Genomic_DNA"/>
</dbReference>
<reference evidence="2" key="1">
    <citation type="submission" date="2024-04" db="EMBL/GenBank/DDBJ databases">
        <authorList>
            <consortium name="Molecular Ecology Group"/>
        </authorList>
    </citation>
    <scope>NUCLEOTIDE SEQUENCE</scope>
</reference>
<feature type="compositionally biased region" description="Basic and acidic residues" evidence="1">
    <location>
        <begin position="76"/>
        <end position="120"/>
    </location>
</feature>
<gene>
    <name evidence="2" type="ORF">LPLAT_LOCUS11082</name>
</gene>
<evidence type="ECO:0000313" key="3">
    <source>
        <dbReference type="Proteomes" id="UP001497644"/>
    </source>
</evidence>